<dbReference type="AlphaFoldDB" id="A0A6L2M6K6"/>
<evidence type="ECO:0000256" key="1">
    <source>
        <dbReference type="SAM" id="Coils"/>
    </source>
</evidence>
<name>A0A6L2M6K6_TANCI</name>
<accession>A0A6L2M6K6</accession>
<proteinExistence type="predicted"/>
<organism evidence="3">
    <name type="scientific">Tanacetum cinerariifolium</name>
    <name type="common">Dalmatian daisy</name>
    <name type="synonym">Chrysanthemum cinerariifolium</name>
    <dbReference type="NCBI Taxonomy" id="118510"/>
    <lineage>
        <taxon>Eukaryota</taxon>
        <taxon>Viridiplantae</taxon>
        <taxon>Streptophyta</taxon>
        <taxon>Embryophyta</taxon>
        <taxon>Tracheophyta</taxon>
        <taxon>Spermatophyta</taxon>
        <taxon>Magnoliopsida</taxon>
        <taxon>eudicotyledons</taxon>
        <taxon>Gunneridae</taxon>
        <taxon>Pentapetalae</taxon>
        <taxon>asterids</taxon>
        <taxon>campanulids</taxon>
        <taxon>Asterales</taxon>
        <taxon>Asteraceae</taxon>
        <taxon>Asteroideae</taxon>
        <taxon>Anthemideae</taxon>
        <taxon>Anthemidinae</taxon>
        <taxon>Tanacetum</taxon>
    </lineage>
</organism>
<evidence type="ECO:0000256" key="2">
    <source>
        <dbReference type="SAM" id="MobiDB-lite"/>
    </source>
</evidence>
<evidence type="ECO:0000313" key="3">
    <source>
        <dbReference type="EMBL" id="GEU68262.1"/>
    </source>
</evidence>
<sequence>MGDENRIHTLGDYSIPSHEGYRNTIELPDGNNVVPLRSDTIRLVQNGCSLRGLQSEEPNQHLKDFLKLVDSLDLDVEKRERTHLLSKITSSCEICNGPHNTQYCMENPEQAFVNYASLRTNKAGGKCLELGKNESAFIQGEMPKKIKDPGLFTLPCRLGDSKPFDTLADLGSCVNLTPLYIFKKDFTDYHLPDEWELARDNELNPFKDILVYRKMVLSYDESKSKRVSKRAFMTLFGQDNVTFTKCSGTKSDEHIISSSSGTYITHVMHADIRPVNDQEPSAELQAKNSIINNLKKQIKSVLEKSNEAKVKHDIDVAKTINIELEHKVAKLLKDNETLKKHYKDLYDSIKEKGFTIEALKNKLRKLIENSVNTKFAKPSILGKPVLQLLRNQSVVRQPTAFRSERPKFSKPRFTSQVDVNSVLSKPVTPYYFPKVKESVFVKPNHVIASGSSRNSSKESYGLNDMAHNYYLEEAKKKTQDKIINLKPSVMHTTSLQNTTNGGKPKPRSDNQTSRSLPVPKWCDTKVNSCAKVQSLKSRNNTKPAKRIPNVNKSERWISKGYRFSPNKSSAVHEKPNTPRSCLSVVQPVLVAAIQELVVSTSTPTSTRIDQDTPTCTLQTTQEVQSYVIPTSVEEDDHGIEVAHMDNDLLLNAACKKALNLLKKGLLIRREAVQASKRRKSLLDYKIQLHSKGSSEGSEVTEKQVGNVQTSLTLSFAKLDIQSMVDVPIHQEDKAVQRTPLIDTIISMLTDKIASTPTPPTTQSHV</sequence>
<protein>
    <submittedName>
        <fullName evidence="3">Actin-binding, cofilin/tropomyosin type</fullName>
    </submittedName>
</protein>
<feature type="region of interest" description="Disordered" evidence="2">
    <location>
        <begin position="493"/>
        <end position="518"/>
    </location>
</feature>
<feature type="coiled-coil region" evidence="1">
    <location>
        <begin position="284"/>
        <end position="341"/>
    </location>
</feature>
<dbReference type="EMBL" id="BKCJ010005716">
    <property type="protein sequence ID" value="GEU68262.1"/>
    <property type="molecule type" value="Genomic_DNA"/>
</dbReference>
<reference evidence="3" key="1">
    <citation type="journal article" date="2019" name="Sci. Rep.">
        <title>Draft genome of Tanacetum cinerariifolium, the natural source of mosquito coil.</title>
        <authorList>
            <person name="Yamashiro T."/>
            <person name="Shiraishi A."/>
            <person name="Satake H."/>
            <person name="Nakayama K."/>
        </authorList>
    </citation>
    <scope>NUCLEOTIDE SEQUENCE</scope>
</reference>
<keyword evidence="1" id="KW-0175">Coiled coil</keyword>
<comment type="caution">
    <text evidence="3">The sequence shown here is derived from an EMBL/GenBank/DDBJ whole genome shotgun (WGS) entry which is preliminary data.</text>
</comment>
<gene>
    <name evidence="3" type="ORF">Tci_040240</name>
</gene>